<dbReference type="EMBL" id="QXGD01002266">
    <property type="protein sequence ID" value="KAE9191048.1"/>
    <property type="molecule type" value="Genomic_DNA"/>
</dbReference>
<evidence type="ECO:0000313" key="3">
    <source>
        <dbReference type="EMBL" id="KAE8925542.1"/>
    </source>
</evidence>
<dbReference type="Proteomes" id="UP000476176">
    <property type="component" value="Unassembled WGS sequence"/>
</dbReference>
<dbReference type="AlphaFoldDB" id="A0A6A3QHU6"/>
<dbReference type="Proteomes" id="UP000441208">
    <property type="component" value="Unassembled WGS sequence"/>
</dbReference>
<dbReference type="Proteomes" id="UP000437068">
    <property type="component" value="Unassembled WGS sequence"/>
</dbReference>
<gene>
    <name evidence="10" type="ORF">PF001_g23749</name>
    <name evidence="9" type="ORF">PF002_g24603</name>
    <name evidence="8" type="ORF">PF004_g23030</name>
    <name evidence="7" type="ORF">PF005_g24538</name>
    <name evidence="6" type="ORF">PF006_g23854</name>
    <name evidence="4" type="ORF">PF007_g24546</name>
    <name evidence="3" type="ORF">PF009_g24249</name>
    <name evidence="5" type="ORF">PF010_g22605</name>
</gene>
<reference evidence="11 12" key="1">
    <citation type="submission" date="2018-08" db="EMBL/GenBank/DDBJ databases">
        <title>Genomic investigation of the strawberry pathogen Phytophthora fragariae indicates pathogenicity is determined by transcriptional variation in three key races.</title>
        <authorList>
            <person name="Adams T.M."/>
            <person name="Armitage A.D."/>
            <person name="Sobczyk M.K."/>
            <person name="Bates H.J."/>
            <person name="Dunwell J.M."/>
            <person name="Nellist C.F."/>
            <person name="Harrison R.J."/>
        </authorList>
    </citation>
    <scope>NUCLEOTIDE SEQUENCE [LARGE SCALE GENOMIC DNA]</scope>
    <source>
        <strain evidence="10 13">A4</strain>
        <strain evidence="9 14">BC-1</strain>
        <strain evidence="8 17">BC-23</strain>
        <strain evidence="7 12">NOV-27</strain>
        <strain evidence="6 15">NOV-5</strain>
        <strain evidence="4 16">NOV-71</strain>
        <strain evidence="3 11">NOV-9</strain>
        <strain evidence="5 18">ONT-3</strain>
    </source>
</reference>
<dbReference type="EMBL" id="QXGC01002400">
    <property type="protein sequence ID" value="KAE9186625.1"/>
    <property type="molecule type" value="Genomic_DNA"/>
</dbReference>
<dbReference type="EMBL" id="QXGA01002528">
    <property type="protein sequence ID" value="KAE9096109.1"/>
    <property type="molecule type" value="Genomic_DNA"/>
</dbReference>
<dbReference type="Proteomes" id="UP000488956">
    <property type="component" value="Unassembled WGS sequence"/>
</dbReference>
<keyword evidence="12" id="KW-1185">Reference proteome</keyword>
<evidence type="ECO:0000313" key="10">
    <source>
        <dbReference type="EMBL" id="KAE9281487.1"/>
    </source>
</evidence>
<evidence type="ECO:0000256" key="2">
    <source>
        <dbReference type="SAM" id="SignalP"/>
    </source>
</evidence>
<comment type="caution">
    <text evidence="4">The sequence shown here is derived from an EMBL/GenBank/DDBJ whole genome shotgun (WGS) entry which is preliminary data.</text>
</comment>
<keyword evidence="2" id="KW-0732">Signal</keyword>
<dbReference type="EMBL" id="QXFX01002175">
    <property type="protein sequence ID" value="KAE9079845.1"/>
    <property type="molecule type" value="Genomic_DNA"/>
</dbReference>
<dbReference type="EMBL" id="QXFZ01002483">
    <property type="protein sequence ID" value="KAE9076649.1"/>
    <property type="molecule type" value="Genomic_DNA"/>
</dbReference>
<dbReference type="EMBL" id="QXGB01002505">
    <property type="protein sequence ID" value="KAE9177341.1"/>
    <property type="molecule type" value="Genomic_DNA"/>
</dbReference>
<evidence type="ECO:0000313" key="4">
    <source>
        <dbReference type="EMBL" id="KAE9076649.1"/>
    </source>
</evidence>
<feature type="compositionally biased region" description="Basic residues" evidence="1">
    <location>
        <begin position="56"/>
        <end position="66"/>
    </location>
</feature>
<evidence type="ECO:0000313" key="15">
    <source>
        <dbReference type="Proteomes" id="UP000440732"/>
    </source>
</evidence>
<evidence type="ECO:0000313" key="6">
    <source>
        <dbReference type="EMBL" id="KAE9096109.1"/>
    </source>
</evidence>
<evidence type="ECO:0000313" key="5">
    <source>
        <dbReference type="EMBL" id="KAE9079845.1"/>
    </source>
</evidence>
<evidence type="ECO:0000313" key="14">
    <source>
        <dbReference type="Proteomes" id="UP000440367"/>
    </source>
</evidence>
<organism evidence="4 16">
    <name type="scientific">Phytophthora fragariae</name>
    <dbReference type="NCBI Taxonomy" id="53985"/>
    <lineage>
        <taxon>Eukaryota</taxon>
        <taxon>Sar</taxon>
        <taxon>Stramenopiles</taxon>
        <taxon>Oomycota</taxon>
        <taxon>Peronosporomycetes</taxon>
        <taxon>Peronosporales</taxon>
        <taxon>Peronosporaceae</taxon>
        <taxon>Phytophthora</taxon>
    </lineage>
</organism>
<evidence type="ECO:0000313" key="18">
    <source>
        <dbReference type="Proteomes" id="UP000488956"/>
    </source>
</evidence>
<dbReference type="OrthoDB" id="10308408at2759"/>
<protein>
    <recommendedName>
        <fullName evidence="19">Secreted protein</fullName>
    </recommendedName>
</protein>
<evidence type="ECO:0000313" key="12">
    <source>
        <dbReference type="Proteomes" id="UP000433483"/>
    </source>
</evidence>
<dbReference type="Proteomes" id="UP000440367">
    <property type="component" value="Unassembled WGS sequence"/>
</dbReference>
<evidence type="ECO:0008006" key="19">
    <source>
        <dbReference type="Google" id="ProtNLM"/>
    </source>
</evidence>
<dbReference type="EMBL" id="QXGE01002487">
    <property type="protein sequence ID" value="KAE9281487.1"/>
    <property type="molecule type" value="Genomic_DNA"/>
</dbReference>
<name>A0A6A3QHU6_9STRA</name>
<evidence type="ECO:0000313" key="16">
    <source>
        <dbReference type="Proteomes" id="UP000441208"/>
    </source>
</evidence>
<dbReference type="Proteomes" id="UP000440732">
    <property type="component" value="Unassembled WGS sequence"/>
</dbReference>
<evidence type="ECO:0000313" key="7">
    <source>
        <dbReference type="EMBL" id="KAE9177341.1"/>
    </source>
</evidence>
<feature type="signal peptide" evidence="2">
    <location>
        <begin position="1"/>
        <end position="21"/>
    </location>
</feature>
<dbReference type="EMBL" id="QXGF01002239">
    <property type="protein sequence ID" value="KAE8925542.1"/>
    <property type="molecule type" value="Genomic_DNA"/>
</dbReference>
<sequence>MHIRMSMPFFLRTITIGVAQGDSECSTNLVSRSFLRSSYTLTMICGAIERGRCATRRASPRSRSHTTPRAGAGAAFPSPRKIFRCRSRMPLSLRS</sequence>
<evidence type="ECO:0000313" key="9">
    <source>
        <dbReference type="EMBL" id="KAE9191048.1"/>
    </source>
</evidence>
<feature type="region of interest" description="Disordered" evidence="1">
    <location>
        <begin position="56"/>
        <end position="79"/>
    </location>
</feature>
<feature type="chain" id="PRO_5036165850" description="Secreted protein" evidence="2">
    <location>
        <begin position="22"/>
        <end position="95"/>
    </location>
</feature>
<accession>A0A6A3QHU6</accession>
<evidence type="ECO:0000313" key="8">
    <source>
        <dbReference type="EMBL" id="KAE9186625.1"/>
    </source>
</evidence>
<evidence type="ECO:0000313" key="17">
    <source>
        <dbReference type="Proteomes" id="UP000476176"/>
    </source>
</evidence>
<dbReference type="Proteomes" id="UP000429523">
    <property type="component" value="Unassembled WGS sequence"/>
</dbReference>
<dbReference type="Proteomes" id="UP000433483">
    <property type="component" value="Unassembled WGS sequence"/>
</dbReference>
<evidence type="ECO:0000256" key="1">
    <source>
        <dbReference type="SAM" id="MobiDB-lite"/>
    </source>
</evidence>
<evidence type="ECO:0000313" key="11">
    <source>
        <dbReference type="Proteomes" id="UP000429523"/>
    </source>
</evidence>
<proteinExistence type="predicted"/>
<evidence type="ECO:0000313" key="13">
    <source>
        <dbReference type="Proteomes" id="UP000437068"/>
    </source>
</evidence>